<dbReference type="GO" id="GO:0005992">
    <property type="term" value="P:trehalose biosynthetic process"/>
    <property type="evidence" value="ECO:0007669"/>
    <property type="project" value="InterPro"/>
</dbReference>
<dbReference type="GO" id="GO:0005524">
    <property type="term" value="F:ATP binding"/>
    <property type="evidence" value="ECO:0007669"/>
    <property type="project" value="UniProtKB-UniRule"/>
</dbReference>
<dbReference type="CDD" id="cd03788">
    <property type="entry name" value="GT20_TPS"/>
    <property type="match status" value="1"/>
</dbReference>
<dbReference type="InterPro" id="IPR001830">
    <property type="entry name" value="Glyco_trans_20"/>
</dbReference>
<evidence type="ECO:0000259" key="11">
    <source>
        <dbReference type="PROSITE" id="PS50011"/>
    </source>
</evidence>
<dbReference type="SUPFAM" id="SSF56784">
    <property type="entry name" value="HAD-like"/>
    <property type="match status" value="1"/>
</dbReference>
<keyword evidence="4" id="KW-0723">Serine/threonine-protein kinase</keyword>
<evidence type="ECO:0000256" key="10">
    <source>
        <dbReference type="PROSITE-ProRule" id="PRU10141"/>
    </source>
</evidence>
<comment type="similarity">
    <text evidence="1">In the N-terminal section; belongs to the glycosyltransferase 20 family.</text>
</comment>
<dbReference type="GO" id="GO:0003825">
    <property type="term" value="F:alpha,alpha-trehalose-phosphate synthase (UDP-forming) activity"/>
    <property type="evidence" value="ECO:0007669"/>
    <property type="project" value="UniProtKB-EC"/>
</dbReference>
<evidence type="ECO:0000256" key="5">
    <source>
        <dbReference type="ARBA" id="ARBA00022676"/>
    </source>
</evidence>
<evidence type="ECO:0000313" key="13">
    <source>
        <dbReference type="Proteomes" id="UP000708148"/>
    </source>
</evidence>
<dbReference type="EC" id="2.4.1.15" evidence="3"/>
<organism evidence="12 13">
    <name type="scientific">Ostreobium quekettii</name>
    <dbReference type="NCBI Taxonomy" id="121088"/>
    <lineage>
        <taxon>Eukaryota</taxon>
        <taxon>Viridiplantae</taxon>
        <taxon>Chlorophyta</taxon>
        <taxon>core chlorophytes</taxon>
        <taxon>Ulvophyceae</taxon>
        <taxon>TCBD clade</taxon>
        <taxon>Bryopsidales</taxon>
        <taxon>Ostreobineae</taxon>
        <taxon>Ostreobiaceae</taxon>
        <taxon>Ostreobium</taxon>
    </lineage>
</organism>
<evidence type="ECO:0000256" key="6">
    <source>
        <dbReference type="ARBA" id="ARBA00022679"/>
    </source>
</evidence>
<dbReference type="Pfam" id="PF02358">
    <property type="entry name" value="Trehalose_PPase"/>
    <property type="match status" value="1"/>
</dbReference>
<dbReference type="FunFam" id="3.40.50.2000:FF:000039">
    <property type="entry name" value="alpha,alpha-trehalose-phosphate synthase [UDP-forming] 1-like"/>
    <property type="match status" value="1"/>
</dbReference>
<dbReference type="SUPFAM" id="SSF53756">
    <property type="entry name" value="UDP-Glycosyltransferase/glycogen phosphorylase"/>
    <property type="match status" value="1"/>
</dbReference>
<dbReference type="GO" id="GO:0004674">
    <property type="term" value="F:protein serine/threonine kinase activity"/>
    <property type="evidence" value="ECO:0007669"/>
    <property type="project" value="UniProtKB-KW"/>
</dbReference>
<dbReference type="Pfam" id="PF07714">
    <property type="entry name" value="PK_Tyr_Ser-Thr"/>
    <property type="match status" value="2"/>
</dbReference>
<dbReference type="InterPro" id="IPR000719">
    <property type="entry name" value="Prot_kinase_dom"/>
</dbReference>
<evidence type="ECO:0000256" key="7">
    <source>
        <dbReference type="ARBA" id="ARBA00022741"/>
    </source>
</evidence>
<evidence type="ECO:0000256" key="3">
    <source>
        <dbReference type="ARBA" id="ARBA00012538"/>
    </source>
</evidence>
<dbReference type="InterPro" id="IPR036412">
    <property type="entry name" value="HAD-like_sf"/>
</dbReference>
<dbReference type="PANTHER" id="PTHR10788:SF106">
    <property type="entry name" value="BCDNA.GH08860"/>
    <property type="match status" value="1"/>
</dbReference>
<dbReference type="InterPro" id="IPR023214">
    <property type="entry name" value="HAD_sf"/>
</dbReference>
<keyword evidence="9 10" id="KW-0067">ATP-binding</keyword>
<dbReference type="Gene3D" id="1.10.510.10">
    <property type="entry name" value="Transferase(Phosphotransferase) domain 1"/>
    <property type="match status" value="2"/>
</dbReference>
<dbReference type="PROSITE" id="PS00107">
    <property type="entry name" value="PROTEIN_KINASE_ATP"/>
    <property type="match status" value="1"/>
</dbReference>
<gene>
    <name evidence="12" type="ORF">OSTQU699_LOCUS1614</name>
</gene>
<dbReference type="SUPFAM" id="SSF56112">
    <property type="entry name" value="Protein kinase-like (PK-like)"/>
    <property type="match status" value="2"/>
</dbReference>
<evidence type="ECO:0000313" key="12">
    <source>
        <dbReference type="EMBL" id="CAD7696253.1"/>
    </source>
</evidence>
<dbReference type="GO" id="GO:0005829">
    <property type="term" value="C:cytosol"/>
    <property type="evidence" value="ECO:0007669"/>
    <property type="project" value="TreeGrafter"/>
</dbReference>
<name>A0A8S1IMF3_9CHLO</name>
<keyword evidence="8" id="KW-0418">Kinase</keyword>
<dbReference type="InterPro" id="IPR003337">
    <property type="entry name" value="Trehalose_PPase"/>
</dbReference>
<feature type="binding site" evidence="10">
    <location>
        <position position="199"/>
    </location>
    <ligand>
        <name>ATP</name>
        <dbReference type="ChEBI" id="CHEBI:30616"/>
    </ligand>
</feature>
<dbReference type="SMART" id="SM00220">
    <property type="entry name" value="S_TKc"/>
    <property type="match status" value="1"/>
</dbReference>
<dbReference type="EMBL" id="CAJHUC010000450">
    <property type="protein sequence ID" value="CAD7696253.1"/>
    <property type="molecule type" value="Genomic_DNA"/>
</dbReference>
<dbReference type="Gene3D" id="3.30.70.1020">
    <property type="entry name" value="Trehalose-6-phosphate phosphatase related protein, domain 2"/>
    <property type="match status" value="1"/>
</dbReference>
<proteinExistence type="inferred from homology"/>
<keyword evidence="5" id="KW-0328">Glycosyltransferase</keyword>
<feature type="domain" description="Protein kinase" evidence="11">
    <location>
        <begin position="170"/>
        <end position="424"/>
    </location>
</feature>
<keyword evidence="13" id="KW-1185">Reference proteome</keyword>
<dbReference type="CDD" id="cd14014">
    <property type="entry name" value="STKc_PknB_like"/>
    <property type="match status" value="1"/>
</dbReference>
<dbReference type="InterPro" id="IPR017441">
    <property type="entry name" value="Protein_kinase_ATP_BS"/>
</dbReference>
<evidence type="ECO:0000256" key="8">
    <source>
        <dbReference type="ARBA" id="ARBA00022777"/>
    </source>
</evidence>
<dbReference type="NCBIfam" id="NF011071">
    <property type="entry name" value="PRK14501.1"/>
    <property type="match status" value="1"/>
</dbReference>
<dbReference type="Pfam" id="PF00982">
    <property type="entry name" value="Glyco_transf_20"/>
    <property type="match status" value="1"/>
</dbReference>
<dbReference type="Gene3D" id="3.40.50.2000">
    <property type="entry name" value="Glycogen Phosphorylase B"/>
    <property type="match status" value="2"/>
</dbReference>
<dbReference type="InterPro" id="IPR008271">
    <property type="entry name" value="Ser/Thr_kinase_AS"/>
</dbReference>
<dbReference type="FunFam" id="3.40.50.2000:FF:000046">
    <property type="entry name" value="alpha,alpha-trehalose-phosphate synthase [UDP-forming] 1"/>
    <property type="match status" value="1"/>
</dbReference>
<dbReference type="PANTHER" id="PTHR10788">
    <property type="entry name" value="TREHALOSE-6-PHOSPHATE SYNTHASE"/>
    <property type="match status" value="1"/>
</dbReference>
<accession>A0A8S1IMF3</accession>
<comment type="caution">
    <text evidence="12">The sequence shown here is derived from an EMBL/GenBank/DDBJ whole genome shotgun (WGS) entry which is preliminary data.</text>
</comment>
<keyword evidence="6" id="KW-0808">Transferase</keyword>
<dbReference type="Proteomes" id="UP000708148">
    <property type="component" value="Unassembled WGS sequence"/>
</dbReference>
<dbReference type="PROSITE" id="PS50011">
    <property type="entry name" value="PROTEIN_KINASE_DOM"/>
    <property type="match status" value="2"/>
</dbReference>
<feature type="domain" description="Protein kinase" evidence="11">
    <location>
        <begin position="736"/>
        <end position="1004"/>
    </location>
</feature>
<evidence type="ECO:0000256" key="9">
    <source>
        <dbReference type="ARBA" id="ARBA00022840"/>
    </source>
</evidence>
<comment type="similarity">
    <text evidence="2">In the C-terminal section; belongs to the trehalose phosphatase family.</text>
</comment>
<reference evidence="12" key="1">
    <citation type="submission" date="2020-12" db="EMBL/GenBank/DDBJ databases">
        <authorList>
            <person name="Iha C."/>
        </authorList>
    </citation>
    <scope>NUCLEOTIDE SEQUENCE</scope>
</reference>
<dbReference type="GO" id="GO:0004805">
    <property type="term" value="F:trehalose-phosphatase activity"/>
    <property type="evidence" value="ECO:0007669"/>
    <property type="project" value="TreeGrafter"/>
</dbReference>
<dbReference type="InterPro" id="IPR011009">
    <property type="entry name" value="Kinase-like_dom_sf"/>
</dbReference>
<evidence type="ECO:0000256" key="1">
    <source>
        <dbReference type="ARBA" id="ARBA00005409"/>
    </source>
</evidence>
<evidence type="ECO:0000256" key="2">
    <source>
        <dbReference type="ARBA" id="ARBA00006330"/>
    </source>
</evidence>
<evidence type="ECO:0000256" key="4">
    <source>
        <dbReference type="ARBA" id="ARBA00022527"/>
    </source>
</evidence>
<protein>
    <recommendedName>
        <fullName evidence="3">alpha,alpha-trehalose-phosphate synthase (UDP-forming)</fullName>
        <ecNumber evidence="3">2.4.1.15</ecNumber>
    </recommendedName>
</protein>
<dbReference type="PROSITE" id="PS00108">
    <property type="entry name" value="PROTEIN_KINASE_ST"/>
    <property type="match status" value="1"/>
</dbReference>
<keyword evidence="7 10" id="KW-0547">Nucleotide-binding</keyword>
<dbReference type="InterPro" id="IPR001245">
    <property type="entry name" value="Ser-Thr/Tyr_kinase_cat_dom"/>
</dbReference>
<sequence length="1946" mass="218857">MGTEAAAGSGTMQTVDSCKSFQYNPKIMEFLKTQLDRAEVLQPQGAPVSMVKKFVWHLKKGRRLLDKHLEPFDIIKFYRIEEACNGVEEICTELRDILWELGAEGTEQLEAKVPIQIVHEDKLFLDGLLKYILKGEHAACDDKILRHWDVVKARNEERMAFLPDVEEESLTLEKPIGAGSYGIVHEAKWGSAANKVAVKVPKRPVSIEELACTVREAVLQVSLRDDHIAKLHGYTSSGWLVMELAQDNLKDVCARGPPLTYNESFALLEQAAEGVSCAHGHDPALVHSDVKTTNFLVFGNRSDGLCVKLSDFGQAFMLTEDRNKTIRKGGYTPNYVAPEFYKGQPVCPKSDTFSFGVVLHEVLSGKMPYSSCKDKYSLRDMKLEGKPPCAMPADCPREVHQLLQCCCLQDPLQRPCMEKVQRYLQELAAGHIPPLEILQPQVEHGEQGPVHQDVNFTFMGLLLTEVEPLKLISTRLSYLLRKITAWVKSSNDAVVDGSEPFPGSVIFPFRIEFPSRHCAALFKAEVQVDAGFIFQADWELLKYQPQAQVTISEDVNVIDTQAANLEAQVQFIIADIGRAEDAKYSRKMISFLRGQIAGLNAWTFHPPKMAREEGWKKSLAVLLHHLKHAKQLIRLHSFVDVDTLYKTADTEMIVNRTLRAINDFLLEWDMGPAASLLLSLPQEHAKQDRQDLIEHLGFVFKDLPCNFEGDSEEARQEWEIVMQGFAEKRCVVPVIAQKDVMLGLPVANDVHIAKWGERFVVVKQILPLPADDINLEEFAKFYTKTFSQTALDLKSVVEVYGVTTGGAVVVEKADSDLMHWYMSLAACYEKDTIYQKLSVLAQAADALKSVHAAGIVHGCVKSSNFLVFGQDMMDCTVKISELPIAIDPWDRGRGTFSRAARWMAKEVCEGRPYSMKSDVFAFGAVMWEVATQELPYREGASAVDALGAKLAGEVPCVASGELEELWPEEVLKLMHACCSPRPEDRPSMEDVWTCLKKYKEDSTMEDTRQMLGGQNLSEVLMQMEPSEAEAEAESASPQLHPITMADLDTSLYDPGKVFAQERPRALWVGKGESIMLEDKLRKVDLHDIATHSDRINRLLKERMRRVQSSASFHQLDCSEDLPLLAEHTTENVIIVANRLPGTAYKDENGKWNLEVASGGIVSGFMGVGSLTTKWIGWPGVCVETEEDREALKAVLSEYNMIGVFLDEEMISDYYNGFCKAVLWPLFHYAPPSLDMWRNLGGTTVAQTQWAAYQRANEAFADCVLKNYGSRDTVWLHDYHLMLCPAMLKNRKPEMKVGWFLHTPFPSSEIYRTLPVREEVLSAVIKADLIGFQTYDYLRHFISSCSRVLGLEGTPHGVEDRGHQTRVIACPIGINVERFTQALEQKSMKAHIEELRAQYKGRKVMLGVDRVDMIKGIPQKLLAYEKFLEEHEEWREKVLLVQIAVPTQGKVSEYQKLRSMIHEMVGRINGKFGSLTHVPIHHLDRSLSFLELIALYAVTDVALVTSLRDGMNLVSYEYVVCQKKSESEGSPGVLILSEFAGAAQSLGAGSILVNPWNTTDMVQSIQEALTMSDDERKERHHVNYVHVTKHTAQNWADMFITELNDAYIEADFRDRQAPPQLRTSSVVSAFNDSRRRLFVFGYDATLTTAVEAPKQPRKHYDQMKAPAQVNHSTIRCIGELCKRPGNVVIIFSSSECCKLQEQFGQLPVWLVAENGVYMRPPSTAYGGTMEWVPIFEGLPRDWMDSVHMVFEYFCERTPRSFVEKRETSLVWNFKYADVEFARLQAMDLLQHLRAGPHSNAPVDIVPGARSVEVRPVGITKGLAMRHIVGEMERLLGREACDFDFVLCIGHFLSKDENIFSFFEGKNTVNEARMEKTLHFTQTYAADENWRDNGPSSAKVNAAVMGSPGVSWPTGDGPMWTQSSQEPIMLSPKHLFTCTVGRAGSIAR</sequence>
<dbReference type="Gene3D" id="3.40.50.1000">
    <property type="entry name" value="HAD superfamily/HAD-like"/>
    <property type="match status" value="1"/>
</dbReference>
<dbReference type="FunFam" id="3.30.70.1020:FF:000001">
    <property type="entry name" value="Alpha,alpha-trehalose-phosphate synthase [UDP-forming] 1"/>
    <property type="match status" value="1"/>
</dbReference>
<dbReference type="OrthoDB" id="755951at2759"/>